<evidence type="ECO:0000256" key="1">
    <source>
        <dbReference type="ARBA" id="ARBA00000448"/>
    </source>
</evidence>
<dbReference type="InterPro" id="IPR006311">
    <property type="entry name" value="TAT_signal"/>
</dbReference>
<dbReference type="Pfam" id="PF00933">
    <property type="entry name" value="Glyco_hydro_3"/>
    <property type="match status" value="1"/>
</dbReference>
<sequence>MQGCVSRRDFLQASAIAGAILSSAGARAAPRIAAADVDALLARMTLDEKLGQLAQARGERNDTGPFVPAGSEADVRAGRVGSFLSVYGAETTRRLQRIAVEETRLGIPLLFADDVIHGFRTIFPVPIGEAASFDLAAAEAAARIAAIEATANGLHWTYAPMVDMARDPRWGRVVEGAGEDVELACRFAEARVRGFQGRSLSDPDAMLATAKHFVAYGDAEGGRDYDVADVSDRRLAEYYYPPFRDAIAAGAASVMVAFNEVNGVPMHANRDLLTGVLRGDWHFDGLIVSDYTGVRELVAHGVAANDEAAGILALEAGIDVDMVSGIYVNTLPGAARRGKVDVARIDAAVRRILSAKAVLGLFDDPYRNCNPARAKRQTLRPAHRAAARDLARKSMVLLQNEGNILPLSKALRSVAVIGPLADDRRSMLGSWAPTGVAGDAITPLEGVKAALGPRVKIFGAAGGDAALDAARGADAVVLCIGEHWDESGEARSRVALDLAPDQQAMADTILALEKPVAVVIFAGRPLTINTLAHRAPAILWAWYPGVEAGHALADILFGDVSPSGRLPMSFPRAVGQIPIHYDRRSTGRPASESERNSAKYVDAPWTPLYPFGHGLGYSPVRYAGLELSSERLASDGVLQVGFSVHNAGAHAVEEVVQLYLRDDVASTTRPLKALKRFARVALAPGETKPVRFTLGARDFALLDHDLRPVVEPGSFTLYVGGSSATELEAHFTIEGEGNRAI</sequence>
<dbReference type="PATRIC" id="fig|33050.5.peg.3054"/>
<dbReference type="AlphaFoldDB" id="A0A0N9V1P3"/>
<evidence type="ECO:0000313" key="14">
    <source>
        <dbReference type="Proteomes" id="UP000058074"/>
    </source>
</evidence>
<evidence type="ECO:0000256" key="7">
    <source>
        <dbReference type="ARBA" id="ARBA00031448"/>
    </source>
</evidence>
<feature type="domain" description="Fibronectin type III-like" evidence="12">
    <location>
        <begin position="654"/>
        <end position="723"/>
    </location>
</feature>
<dbReference type="InterPro" id="IPR026891">
    <property type="entry name" value="Fn3-like"/>
</dbReference>
<reference evidence="13 14" key="1">
    <citation type="journal article" date="2015" name="Genome Announc.">
        <title>Complete Genome Sequence of Polypropylene Glycol- and Polyethylene Glycol-Degrading Sphingopyxis macrogoltabida Strain EY-1.</title>
        <authorList>
            <person name="Ohtsubo Y."/>
            <person name="Nagata Y."/>
            <person name="Numata M."/>
            <person name="Tsuchikane K."/>
            <person name="Hosoyama A."/>
            <person name="Yamazoe A."/>
            <person name="Tsuda M."/>
            <person name="Fujita N."/>
            <person name="Kawai F."/>
        </authorList>
    </citation>
    <scope>NUCLEOTIDE SEQUENCE [LARGE SCALE GENOMIC DNA]</scope>
    <source>
        <strain evidence="13 14">EY-1</strain>
    </source>
</reference>
<dbReference type="PANTHER" id="PTHR30620:SF16">
    <property type="entry name" value="LYSOSOMAL BETA GLUCOSIDASE"/>
    <property type="match status" value="1"/>
</dbReference>
<dbReference type="FunFam" id="2.60.40.10:FF:000495">
    <property type="entry name" value="Periplasmic beta-glucosidase"/>
    <property type="match status" value="1"/>
</dbReference>
<evidence type="ECO:0000259" key="12">
    <source>
        <dbReference type="SMART" id="SM01217"/>
    </source>
</evidence>
<dbReference type="Gene3D" id="3.20.20.300">
    <property type="entry name" value="Glycoside hydrolase, family 3, N-terminal domain"/>
    <property type="match status" value="1"/>
</dbReference>
<dbReference type="GO" id="GO:0008422">
    <property type="term" value="F:beta-glucosidase activity"/>
    <property type="evidence" value="ECO:0007669"/>
    <property type="project" value="UniProtKB-EC"/>
</dbReference>
<dbReference type="InterPro" id="IPR036962">
    <property type="entry name" value="Glyco_hydro_3_N_sf"/>
</dbReference>
<dbReference type="PROSITE" id="PS00775">
    <property type="entry name" value="GLYCOSYL_HYDROL_F3"/>
    <property type="match status" value="1"/>
</dbReference>
<organism evidence="13 14">
    <name type="scientific">Sphingopyxis macrogoltabida</name>
    <name type="common">Sphingomonas macrogoltabidus</name>
    <dbReference type="NCBI Taxonomy" id="33050"/>
    <lineage>
        <taxon>Bacteria</taxon>
        <taxon>Pseudomonadati</taxon>
        <taxon>Pseudomonadota</taxon>
        <taxon>Alphaproteobacteria</taxon>
        <taxon>Sphingomonadales</taxon>
        <taxon>Sphingomonadaceae</taxon>
        <taxon>Sphingopyxis</taxon>
    </lineage>
</organism>
<dbReference type="SUPFAM" id="SSF52279">
    <property type="entry name" value="Beta-D-glucan exohydrolase, C-terminal domain"/>
    <property type="match status" value="1"/>
</dbReference>
<dbReference type="InterPro" id="IPR051915">
    <property type="entry name" value="Cellulose_Degrad_GH3"/>
</dbReference>
<evidence type="ECO:0000256" key="2">
    <source>
        <dbReference type="ARBA" id="ARBA00005336"/>
    </source>
</evidence>
<evidence type="ECO:0000256" key="8">
    <source>
        <dbReference type="ARBA" id="ARBA00032194"/>
    </source>
</evidence>
<dbReference type="Pfam" id="PF01915">
    <property type="entry name" value="Glyco_hydro_3_C"/>
    <property type="match status" value="1"/>
</dbReference>
<keyword evidence="4 11" id="KW-0732">Signal</keyword>
<dbReference type="InterPro" id="IPR002772">
    <property type="entry name" value="Glyco_hydro_3_C"/>
</dbReference>
<dbReference type="SUPFAM" id="SSF51445">
    <property type="entry name" value="(Trans)glycosidases"/>
    <property type="match status" value="1"/>
</dbReference>
<dbReference type="FunFam" id="3.20.20.300:FF:000005">
    <property type="entry name" value="Periplasmic beta-glucosidase"/>
    <property type="match status" value="1"/>
</dbReference>
<accession>A0A0N9V1P3</accession>
<dbReference type="Pfam" id="PF14310">
    <property type="entry name" value="Fn3-like"/>
    <property type="match status" value="1"/>
</dbReference>
<comment type="similarity">
    <text evidence="2 10">Belongs to the glycosyl hydrolase 3 family.</text>
</comment>
<keyword evidence="6 10" id="KW-0326">Glycosidase</keyword>
<dbReference type="InterPro" id="IPR036881">
    <property type="entry name" value="Glyco_hydro_3_C_sf"/>
</dbReference>
<keyword evidence="5 10" id="KW-0378">Hydrolase</keyword>
<evidence type="ECO:0000256" key="4">
    <source>
        <dbReference type="ARBA" id="ARBA00022729"/>
    </source>
</evidence>
<name>A0A0N9V1P3_SPHMC</name>
<dbReference type="KEGG" id="smag:AN936_14710"/>
<evidence type="ECO:0000256" key="3">
    <source>
        <dbReference type="ARBA" id="ARBA00012744"/>
    </source>
</evidence>
<dbReference type="RefSeq" id="WP_054588730.1">
    <property type="nucleotide sequence ID" value="NZ_CP012700.1"/>
</dbReference>
<feature type="chain" id="PRO_5006039225" description="beta-glucosidase" evidence="11">
    <location>
        <begin position="29"/>
        <end position="741"/>
    </location>
</feature>
<comment type="catalytic activity">
    <reaction evidence="1">
        <text>Hydrolysis of terminal, non-reducing beta-D-glucosyl residues with release of beta-D-glucose.</text>
        <dbReference type="EC" id="3.2.1.21"/>
    </reaction>
</comment>
<dbReference type="PANTHER" id="PTHR30620">
    <property type="entry name" value="PERIPLASMIC BETA-GLUCOSIDASE-RELATED"/>
    <property type="match status" value="1"/>
</dbReference>
<dbReference type="PRINTS" id="PR00133">
    <property type="entry name" value="GLHYDRLASE3"/>
</dbReference>
<dbReference type="GO" id="GO:0009251">
    <property type="term" value="P:glucan catabolic process"/>
    <property type="evidence" value="ECO:0007669"/>
    <property type="project" value="TreeGrafter"/>
</dbReference>
<dbReference type="PROSITE" id="PS51318">
    <property type="entry name" value="TAT"/>
    <property type="match status" value="1"/>
</dbReference>
<evidence type="ECO:0000256" key="9">
    <source>
        <dbReference type="ARBA" id="ARBA00032594"/>
    </source>
</evidence>
<dbReference type="Gene3D" id="3.40.50.1700">
    <property type="entry name" value="Glycoside hydrolase family 3 C-terminal domain"/>
    <property type="match status" value="1"/>
</dbReference>
<evidence type="ECO:0000256" key="10">
    <source>
        <dbReference type="RuleBase" id="RU361161"/>
    </source>
</evidence>
<dbReference type="InterPro" id="IPR013783">
    <property type="entry name" value="Ig-like_fold"/>
</dbReference>
<evidence type="ECO:0000313" key="13">
    <source>
        <dbReference type="EMBL" id="ALH81558.1"/>
    </source>
</evidence>
<evidence type="ECO:0000256" key="6">
    <source>
        <dbReference type="ARBA" id="ARBA00023295"/>
    </source>
</evidence>
<evidence type="ECO:0000256" key="5">
    <source>
        <dbReference type="ARBA" id="ARBA00022801"/>
    </source>
</evidence>
<dbReference type="SMART" id="SM01217">
    <property type="entry name" value="Fn3_like"/>
    <property type="match status" value="1"/>
</dbReference>
<dbReference type="InterPro" id="IPR017853">
    <property type="entry name" value="GH"/>
</dbReference>
<dbReference type="EMBL" id="CP012700">
    <property type="protein sequence ID" value="ALH81558.1"/>
    <property type="molecule type" value="Genomic_DNA"/>
</dbReference>
<gene>
    <name evidence="13" type="ORF">AN936_14710</name>
</gene>
<dbReference type="EC" id="3.2.1.21" evidence="3"/>
<dbReference type="Proteomes" id="UP000058074">
    <property type="component" value="Chromosome"/>
</dbReference>
<evidence type="ECO:0000256" key="11">
    <source>
        <dbReference type="SAM" id="SignalP"/>
    </source>
</evidence>
<dbReference type="InterPro" id="IPR001764">
    <property type="entry name" value="Glyco_hydro_3_N"/>
</dbReference>
<proteinExistence type="inferred from homology"/>
<dbReference type="OrthoDB" id="9781691at2"/>
<dbReference type="InterPro" id="IPR019800">
    <property type="entry name" value="Glyco_hydro_3_AS"/>
</dbReference>
<feature type="signal peptide" evidence="11">
    <location>
        <begin position="1"/>
        <end position="28"/>
    </location>
</feature>
<protein>
    <recommendedName>
        <fullName evidence="3">beta-glucosidase</fullName>
        <ecNumber evidence="3">3.2.1.21</ecNumber>
    </recommendedName>
    <alternativeName>
        <fullName evidence="9">Beta-D-glucoside glucohydrolase</fullName>
    </alternativeName>
    <alternativeName>
        <fullName evidence="7">Cellobiase</fullName>
    </alternativeName>
    <alternativeName>
        <fullName evidence="8">Gentiobiase</fullName>
    </alternativeName>
</protein>
<dbReference type="Gene3D" id="2.60.40.10">
    <property type="entry name" value="Immunoglobulins"/>
    <property type="match status" value="1"/>
</dbReference>